<sequence length="63" mass="7680">MQMRLFDGEPYSLFDKIYSSFALYEGKASINVRPYQFPSKFNRRDYVTVKDFIELLRVWQLNF</sequence>
<evidence type="ECO:0000313" key="2">
    <source>
        <dbReference type="Proteomes" id="UP001419268"/>
    </source>
</evidence>
<dbReference type="Proteomes" id="UP001419268">
    <property type="component" value="Unassembled WGS sequence"/>
</dbReference>
<accession>A0AAP0HFP9</accession>
<dbReference type="EMBL" id="JBBNAG010000013">
    <property type="protein sequence ID" value="KAK9083067.1"/>
    <property type="molecule type" value="Genomic_DNA"/>
</dbReference>
<reference evidence="1 2" key="1">
    <citation type="submission" date="2024-01" db="EMBL/GenBank/DDBJ databases">
        <title>Genome assemblies of Stephania.</title>
        <authorList>
            <person name="Yang L."/>
        </authorList>
    </citation>
    <scope>NUCLEOTIDE SEQUENCE [LARGE SCALE GENOMIC DNA]</scope>
    <source>
        <strain evidence="1">JXDWG</strain>
        <tissue evidence="1">Leaf</tissue>
    </source>
</reference>
<keyword evidence="2" id="KW-1185">Reference proteome</keyword>
<organism evidence="1 2">
    <name type="scientific">Stephania cephalantha</name>
    <dbReference type="NCBI Taxonomy" id="152367"/>
    <lineage>
        <taxon>Eukaryota</taxon>
        <taxon>Viridiplantae</taxon>
        <taxon>Streptophyta</taxon>
        <taxon>Embryophyta</taxon>
        <taxon>Tracheophyta</taxon>
        <taxon>Spermatophyta</taxon>
        <taxon>Magnoliopsida</taxon>
        <taxon>Ranunculales</taxon>
        <taxon>Menispermaceae</taxon>
        <taxon>Menispermoideae</taxon>
        <taxon>Cissampelideae</taxon>
        <taxon>Stephania</taxon>
    </lineage>
</organism>
<evidence type="ECO:0000313" key="1">
    <source>
        <dbReference type="EMBL" id="KAK9083067.1"/>
    </source>
</evidence>
<name>A0AAP0HFP9_9MAGN</name>
<proteinExistence type="predicted"/>
<protein>
    <submittedName>
        <fullName evidence="1">Uncharacterized protein</fullName>
    </submittedName>
</protein>
<gene>
    <name evidence="1" type="ORF">Scep_029538</name>
</gene>
<comment type="caution">
    <text evidence="1">The sequence shown here is derived from an EMBL/GenBank/DDBJ whole genome shotgun (WGS) entry which is preliminary data.</text>
</comment>
<dbReference type="AlphaFoldDB" id="A0AAP0HFP9"/>